<feature type="compositionally biased region" description="Low complexity" evidence="1">
    <location>
        <begin position="122"/>
        <end position="168"/>
    </location>
</feature>
<dbReference type="HOGENOM" id="CLU_776705_0_0_1"/>
<evidence type="ECO:0000313" key="3">
    <source>
        <dbReference type="EnsemblMetazoa" id="CapteP208821"/>
    </source>
</evidence>
<feature type="compositionally biased region" description="Polar residues" evidence="1">
    <location>
        <begin position="88"/>
        <end position="101"/>
    </location>
</feature>
<feature type="region of interest" description="Disordered" evidence="1">
    <location>
        <begin position="71"/>
        <end position="253"/>
    </location>
</feature>
<feature type="compositionally biased region" description="Polar residues" evidence="1">
    <location>
        <begin position="205"/>
        <end position="221"/>
    </location>
</feature>
<dbReference type="EMBL" id="AMQN01008838">
    <property type="status" value="NOT_ANNOTATED_CDS"/>
    <property type="molecule type" value="Genomic_DNA"/>
</dbReference>
<reference evidence="4" key="1">
    <citation type="submission" date="2012-12" db="EMBL/GenBank/DDBJ databases">
        <authorList>
            <person name="Hellsten U."/>
            <person name="Grimwood J."/>
            <person name="Chapman J.A."/>
            <person name="Shapiro H."/>
            <person name="Aerts A."/>
            <person name="Otillar R.P."/>
            <person name="Terry A.Y."/>
            <person name="Boore J.L."/>
            <person name="Simakov O."/>
            <person name="Marletaz F."/>
            <person name="Cho S.-J."/>
            <person name="Edsinger-Gonzales E."/>
            <person name="Havlak P."/>
            <person name="Kuo D.-H."/>
            <person name="Larsson T."/>
            <person name="Lv J."/>
            <person name="Arendt D."/>
            <person name="Savage R."/>
            <person name="Osoegawa K."/>
            <person name="de Jong P."/>
            <person name="Lindberg D.R."/>
            <person name="Seaver E.C."/>
            <person name="Weisblat D.A."/>
            <person name="Putnam N.H."/>
            <person name="Grigoriev I.V."/>
            <person name="Rokhsar D.S."/>
        </authorList>
    </citation>
    <scope>NUCLEOTIDE SEQUENCE</scope>
    <source>
        <strain evidence="4">I ESC-2004</strain>
    </source>
</reference>
<protein>
    <submittedName>
        <fullName evidence="2 3">Uncharacterized protein</fullName>
    </submittedName>
</protein>
<dbReference type="Proteomes" id="UP000014760">
    <property type="component" value="Unassembled WGS sequence"/>
</dbReference>
<keyword evidence="4" id="KW-1185">Reference proteome</keyword>
<dbReference type="AlphaFoldDB" id="R7UF35"/>
<evidence type="ECO:0000313" key="4">
    <source>
        <dbReference type="Proteomes" id="UP000014760"/>
    </source>
</evidence>
<sequence length="357" mass="40160">MTLGKGLGRQVDLPPISCKHLQFEKCFDRRCERLCKRRFDIFQLPHLENAVDLVERRQIRAALRDVRNSTLKTVTNSRRKSSVHSPAGFNNNNRRGSVSTQNKRDFVAENKQRAGRRESVSGRRSSVVQGAGGRRPSTTTPGRRQSTSNGSGQRRASVVNSNNNNRRQSVAKKQVSEVKLFLSPAPNEQRRKSQSGNLTPRRPSVANNASARRLSVTNGNKTGRKESTAGLNNGGRRLSTTHSPNRRLSKVGLDRKKSISVQDIDKIEDVDVLRQMLAENTKAEERVRIQQAIKALDPPTTVSLIDHSMFLVPRIVDNRWVNDLEWCLLSLNNSREHLDGVIEHVTEAEEIADSVLW</sequence>
<proteinExistence type="predicted"/>
<name>R7UF35_CAPTE</name>
<gene>
    <name evidence="2" type="ORF">CAPTEDRAFT_208821</name>
</gene>
<dbReference type="EnsemblMetazoa" id="CapteT208821">
    <property type="protein sequence ID" value="CapteP208821"/>
    <property type="gene ID" value="CapteG208821"/>
</dbReference>
<reference evidence="3" key="3">
    <citation type="submission" date="2015-06" db="UniProtKB">
        <authorList>
            <consortium name="EnsemblMetazoa"/>
        </authorList>
    </citation>
    <scope>IDENTIFICATION</scope>
</reference>
<evidence type="ECO:0000313" key="2">
    <source>
        <dbReference type="EMBL" id="ELU02398.1"/>
    </source>
</evidence>
<accession>R7UF35</accession>
<dbReference type="EMBL" id="KB304086">
    <property type="protein sequence ID" value="ELU02398.1"/>
    <property type="molecule type" value="Genomic_DNA"/>
</dbReference>
<dbReference type="EMBL" id="AMQN01008839">
    <property type="status" value="NOT_ANNOTATED_CDS"/>
    <property type="molecule type" value="Genomic_DNA"/>
</dbReference>
<organism evidence="2">
    <name type="scientific">Capitella teleta</name>
    <name type="common">Polychaete worm</name>
    <dbReference type="NCBI Taxonomy" id="283909"/>
    <lineage>
        <taxon>Eukaryota</taxon>
        <taxon>Metazoa</taxon>
        <taxon>Spiralia</taxon>
        <taxon>Lophotrochozoa</taxon>
        <taxon>Annelida</taxon>
        <taxon>Polychaeta</taxon>
        <taxon>Sedentaria</taxon>
        <taxon>Scolecida</taxon>
        <taxon>Capitellidae</taxon>
        <taxon>Capitella</taxon>
    </lineage>
</organism>
<evidence type="ECO:0000256" key="1">
    <source>
        <dbReference type="SAM" id="MobiDB-lite"/>
    </source>
</evidence>
<feature type="compositionally biased region" description="Basic and acidic residues" evidence="1">
    <location>
        <begin position="102"/>
        <end position="121"/>
    </location>
</feature>
<reference evidence="2 4" key="2">
    <citation type="journal article" date="2013" name="Nature">
        <title>Insights into bilaterian evolution from three spiralian genomes.</title>
        <authorList>
            <person name="Simakov O."/>
            <person name="Marletaz F."/>
            <person name="Cho S.J."/>
            <person name="Edsinger-Gonzales E."/>
            <person name="Havlak P."/>
            <person name="Hellsten U."/>
            <person name="Kuo D.H."/>
            <person name="Larsson T."/>
            <person name="Lv J."/>
            <person name="Arendt D."/>
            <person name="Savage R."/>
            <person name="Osoegawa K."/>
            <person name="de Jong P."/>
            <person name="Grimwood J."/>
            <person name="Chapman J.A."/>
            <person name="Shapiro H."/>
            <person name="Aerts A."/>
            <person name="Otillar R.P."/>
            <person name="Terry A.Y."/>
            <person name="Boore J.L."/>
            <person name="Grigoriev I.V."/>
            <person name="Lindberg D.R."/>
            <person name="Seaver E.C."/>
            <person name="Weisblat D.A."/>
            <person name="Putnam N.H."/>
            <person name="Rokhsar D.S."/>
        </authorList>
    </citation>
    <scope>NUCLEOTIDE SEQUENCE</scope>
    <source>
        <strain evidence="2 4">I ESC-2004</strain>
    </source>
</reference>